<dbReference type="Proteomes" id="UP001597508">
    <property type="component" value="Unassembled WGS sequence"/>
</dbReference>
<evidence type="ECO:0000256" key="1">
    <source>
        <dbReference type="PROSITE-ProRule" id="PRU00169"/>
    </source>
</evidence>
<comment type="caution">
    <text evidence="4">The sequence shown here is derived from an EMBL/GenBank/DDBJ whole genome shotgun (WGS) entry which is preliminary data.</text>
</comment>
<keyword evidence="5" id="KW-1185">Reference proteome</keyword>
<evidence type="ECO:0000313" key="4">
    <source>
        <dbReference type="EMBL" id="MFD2567618.1"/>
    </source>
</evidence>
<dbReference type="PANTHER" id="PTHR37299">
    <property type="entry name" value="TRANSCRIPTIONAL REGULATOR-RELATED"/>
    <property type="match status" value="1"/>
</dbReference>
<dbReference type="PROSITE" id="PS50930">
    <property type="entry name" value="HTH_LYTTR"/>
    <property type="match status" value="1"/>
</dbReference>
<protein>
    <submittedName>
        <fullName evidence="4">LytR/AlgR family response regulator transcription factor</fullName>
    </submittedName>
</protein>
<gene>
    <name evidence="4" type="ORF">ACFSRZ_09560</name>
</gene>
<evidence type="ECO:0000259" key="2">
    <source>
        <dbReference type="PROSITE" id="PS50110"/>
    </source>
</evidence>
<keyword evidence="1" id="KW-0597">Phosphoprotein</keyword>
<reference evidence="5" key="1">
    <citation type="journal article" date="2019" name="Int. J. Syst. Evol. Microbiol.">
        <title>The Global Catalogue of Microorganisms (GCM) 10K type strain sequencing project: providing services to taxonomists for standard genome sequencing and annotation.</title>
        <authorList>
            <consortium name="The Broad Institute Genomics Platform"/>
            <consortium name="The Broad Institute Genome Sequencing Center for Infectious Disease"/>
            <person name="Wu L."/>
            <person name="Ma J."/>
        </authorList>
    </citation>
    <scope>NUCLEOTIDE SEQUENCE [LARGE SCALE GENOMIC DNA]</scope>
    <source>
        <strain evidence="5">KCTC 52127</strain>
    </source>
</reference>
<dbReference type="SUPFAM" id="SSF52172">
    <property type="entry name" value="CheY-like"/>
    <property type="match status" value="1"/>
</dbReference>
<evidence type="ECO:0000313" key="5">
    <source>
        <dbReference type="Proteomes" id="UP001597508"/>
    </source>
</evidence>
<dbReference type="Gene3D" id="3.40.50.2300">
    <property type="match status" value="1"/>
</dbReference>
<dbReference type="PROSITE" id="PS50110">
    <property type="entry name" value="RESPONSE_REGULATORY"/>
    <property type="match status" value="1"/>
</dbReference>
<feature type="domain" description="Response regulatory" evidence="2">
    <location>
        <begin position="2"/>
        <end position="113"/>
    </location>
</feature>
<dbReference type="Gene3D" id="2.40.50.1020">
    <property type="entry name" value="LytTr DNA-binding domain"/>
    <property type="match status" value="1"/>
</dbReference>
<dbReference type="InterPro" id="IPR046947">
    <property type="entry name" value="LytR-like"/>
</dbReference>
<accession>A0ABW5LS05</accession>
<dbReference type="Pfam" id="PF00072">
    <property type="entry name" value="Response_reg"/>
    <property type="match status" value="1"/>
</dbReference>
<dbReference type="SMART" id="SM00850">
    <property type="entry name" value="LytTR"/>
    <property type="match status" value="1"/>
</dbReference>
<dbReference type="InterPro" id="IPR011006">
    <property type="entry name" value="CheY-like_superfamily"/>
</dbReference>
<sequence length="234" mass="26980">MNCIIVDDEPLAVDLIIAYIDRIEDLNIIATSNNSLDVITLLKEHKVDLVFLDIEMPEITGLELVQHLPSFPQFIFTTAYPQYALDGFELNATDYLVKPIPFPRFLKAVARARELHEMQQKQPEQTEIENDFIFVKSEYENIKVKTADIIFIEGLKDYIKIRSKDCQKSILTLMSFKTILEKLPSRNFLRIHRSYIVNIEHVTSVQKSKLIAGGEQLPIGETYKNNVLKRLGLQ</sequence>
<dbReference type="SMART" id="SM00448">
    <property type="entry name" value="REC"/>
    <property type="match status" value="1"/>
</dbReference>
<dbReference type="InterPro" id="IPR001789">
    <property type="entry name" value="Sig_transdc_resp-reg_receiver"/>
</dbReference>
<organism evidence="4 5">
    <name type="scientific">Pseudotenacibaculum haliotis</name>
    <dbReference type="NCBI Taxonomy" id="1862138"/>
    <lineage>
        <taxon>Bacteria</taxon>
        <taxon>Pseudomonadati</taxon>
        <taxon>Bacteroidota</taxon>
        <taxon>Flavobacteriia</taxon>
        <taxon>Flavobacteriales</taxon>
        <taxon>Flavobacteriaceae</taxon>
        <taxon>Pseudotenacibaculum</taxon>
    </lineage>
</organism>
<proteinExistence type="predicted"/>
<dbReference type="PANTHER" id="PTHR37299:SF1">
    <property type="entry name" value="STAGE 0 SPORULATION PROTEIN A HOMOLOG"/>
    <property type="match status" value="1"/>
</dbReference>
<dbReference type="RefSeq" id="WP_379666328.1">
    <property type="nucleotide sequence ID" value="NZ_JBHULH010000004.1"/>
</dbReference>
<evidence type="ECO:0000259" key="3">
    <source>
        <dbReference type="PROSITE" id="PS50930"/>
    </source>
</evidence>
<dbReference type="InterPro" id="IPR007492">
    <property type="entry name" value="LytTR_DNA-bd_dom"/>
</dbReference>
<dbReference type="Pfam" id="PF04397">
    <property type="entry name" value="LytTR"/>
    <property type="match status" value="1"/>
</dbReference>
<name>A0ABW5LS05_9FLAO</name>
<feature type="modified residue" description="4-aspartylphosphate" evidence="1">
    <location>
        <position position="53"/>
    </location>
</feature>
<feature type="domain" description="HTH LytTR-type" evidence="3">
    <location>
        <begin position="133"/>
        <end position="233"/>
    </location>
</feature>
<dbReference type="EMBL" id="JBHULH010000004">
    <property type="protein sequence ID" value="MFD2567618.1"/>
    <property type="molecule type" value="Genomic_DNA"/>
</dbReference>